<feature type="region of interest" description="Disordered" evidence="1">
    <location>
        <begin position="42"/>
        <end position="80"/>
    </location>
</feature>
<evidence type="ECO:0000313" key="3">
    <source>
        <dbReference type="Proteomes" id="UP000602905"/>
    </source>
</evidence>
<gene>
    <name evidence="2" type="ORF">RHS03_08615</name>
</gene>
<accession>A0A8H7HJQ3</accession>
<name>A0A8H7HJQ3_9AGAM</name>
<comment type="caution">
    <text evidence="2">The sequence shown here is derived from an EMBL/GenBank/DDBJ whole genome shotgun (WGS) entry which is preliminary data.</text>
</comment>
<reference evidence="2" key="1">
    <citation type="submission" date="2020-09" db="EMBL/GenBank/DDBJ databases">
        <title>Comparative genome analyses of four rice-infecting Rhizoctonia solani isolates reveal extensive enrichment of homogalacturonan modification genes.</title>
        <authorList>
            <person name="Lee D.-Y."/>
            <person name="Jeon J."/>
            <person name="Kim K.-T."/>
            <person name="Cheong K."/>
            <person name="Song H."/>
            <person name="Choi G."/>
            <person name="Ko J."/>
            <person name="Opiyo S.O."/>
            <person name="Zuo S."/>
            <person name="Madhav S."/>
            <person name="Lee Y.-H."/>
            <person name="Wang G.-L."/>
        </authorList>
    </citation>
    <scope>NUCLEOTIDE SEQUENCE</scope>
    <source>
        <strain evidence="2">AG1-IA WGL</strain>
    </source>
</reference>
<dbReference type="AlphaFoldDB" id="A0A8H7HJQ3"/>
<evidence type="ECO:0000313" key="2">
    <source>
        <dbReference type="EMBL" id="KAF8692451.1"/>
    </source>
</evidence>
<evidence type="ECO:0000256" key="1">
    <source>
        <dbReference type="SAM" id="MobiDB-lite"/>
    </source>
</evidence>
<dbReference type="PANTHER" id="PTHR46579">
    <property type="entry name" value="F5/8 TYPE C DOMAIN-CONTAINING PROTEIN-RELATED"/>
    <property type="match status" value="1"/>
</dbReference>
<proteinExistence type="predicted"/>
<feature type="non-terminal residue" evidence="2">
    <location>
        <position position="911"/>
    </location>
</feature>
<dbReference type="Proteomes" id="UP000602905">
    <property type="component" value="Unassembled WGS sequence"/>
</dbReference>
<dbReference type="OrthoDB" id="6613063at2759"/>
<dbReference type="PANTHER" id="PTHR46579:SF1">
    <property type="entry name" value="F5_8 TYPE C DOMAIN-CONTAINING PROTEIN"/>
    <property type="match status" value="1"/>
</dbReference>
<sequence>MPPAKNREECPCCGKMVHPQTVQRHLLRFQATGLLPVHPPYVGSTSAAPEENGKGFLGIPMDGPDDNQDTGGPKEPGDVGLPALVLIPITVEDWPKLPDDDPNGSKGSNSSESNIGDILVNSPDQDPPFEEVYGPTAFHPNNKVDFSNKEFCKLMERHLGTMTDAEWFELYSTVLYNHDINTMKFLATRLRTHFSQVTYNDFQFGLSLFQNAKMAKKLWYCVELEAKHNPAKVVDVFNSAHYQKLRTTPVNPDQPYCFFNNPEDIALLLSTNGFTLFKRRRWGYSTAWPIILINNNLSAKIQTQLESVICVGVIPGPWQCKDLNSFLILLLNELLELKEGVDTMGVSPKGEHYYFTFWAFLIHIFGNILAISKLLSLTGFLFHYNQTSVYYVPLTHPEHSGAWNINALPMQSHRKFLRNYDKLKDPQLTKMACNKLAQHYGINARPIFAHLKSVNLASCAPYNIMHLFFKNLVPNLIMLWTGKFKGLDKGNGLFLIPIQEWEAAGQETAKANHSIPGSFVGTLLDIAQDGHLYKAKGYLFWIQYIAPIVLKGRLQEPYYGHMLLLWEIILLCVEMEITQEKIDKLKTMIKTWVLQYKEYYYQYSEGRLSTCPLTIHAILHVAFYLCQTGPLWASWAFVMDRFCGHLLPAVKNCLQPYKNLDNYMLCCTQMRMVSIIHKLLALCVTPYSKACTKEGFELLSQEVYYPTFPTIVLGIPITKQVQYTDQLQNRIPLPAMDVSAWPTNGDCIQTSALVSAQDTIFCNNSFVRYSLWPDANAAFQRCNNIPFQEVLYGQIHNIYFVVFKKLYLDGTKTESEEDEDGEELDEDTKELKELQKQRKLFLLAFIEPCNTRGLDATKPNTPVVKYKDMLTPHMVHINTIEAVVGQVLQGDLWAIVDCSQKGAWIVFIDKD</sequence>
<feature type="compositionally biased region" description="Low complexity" evidence="1">
    <location>
        <begin position="104"/>
        <end position="116"/>
    </location>
</feature>
<feature type="region of interest" description="Disordered" evidence="1">
    <location>
        <begin position="94"/>
        <end position="126"/>
    </location>
</feature>
<organism evidence="2 3">
    <name type="scientific">Rhizoctonia solani</name>
    <dbReference type="NCBI Taxonomy" id="456999"/>
    <lineage>
        <taxon>Eukaryota</taxon>
        <taxon>Fungi</taxon>
        <taxon>Dikarya</taxon>
        <taxon>Basidiomycota</taxon>
        <taxon>Agaricomycotina</taxon>
        <taxon>Agaricomycetes</taxon>
        <taxon>Cantharellales</taxon>
        <taxon>Ceratobasidiaceae</taxon>
        <taxon>Rhizoctonia</taxon>
    </lineage>
</organism>
<dbReference type="EMBL" id="JACYCD010000504">
    <property type="protein sequence ID" value="KAF8692451.1"/>
    <property type="molecule type" value="Genomic_DNA"/>
</dbReference>
<protein>
    <submittedName>
        <fullName evidence="2">Transposase family tnp2</fullName>
    </submittedName>
</protein>
<dbReference type="Pfam" id="PF02992">
    <property type="entry name" value="Transposase_21"/>
    <property type="match status" value="1"/>
</dbReference>
<dbReference type="InterPro" id="IPR004242">
    <property type="entry name" value="Transposase_21"/>
</dbReference>